<name>A0A2K1K3D7_PHYPA</name>
<reference evidence="1 3" key="1">
    <citation type="journal article" date="2008" name="Science">
        <title>The Physcomitrella genome reveals evolutionary insights into the conquest of land by plants.</title>
        <authorList>
            <person name="Rensing S."/>
            <person name="Lang D."/>
            <person name="Zimmer A."/>
            <person name="Terry A."/>
            <person name="Salamov A."/>
            <person name="Shapiro H."/>
            <person name="Nishiyama T."/>
            <person name="Perroud P.-F."/>
            <person name="Lindquist E."/>
            <person name="Kamisugi Y."/>
            <person name="Tanahashi T."/>
            <person name="Sakakibara K."/>
            <person name="Fujita T."/>
            <person name="Oishi K."/>
            <person name="Shin-I T."/>
            <person name="Kuroki Y."/>
            <person name="Toyoda A."/>
            <person name="Suzuki Y."/>
            <person name="Hashimoto A."/>
            <person name="Yamaguchi K."/>
            <person name="Sugano A."/>
            <person name="Kohara Y."/>
            <person name="Fujiyama A."/>
            <person name="Anterola A."/>
            <person name="Aoki S."/>
            <person name="Ashton N."/>
            <person name="Barbazuk W.B."/>
            <person name="Barker E."/>
            <person name="Bennetzen J."/>
            <person name="Bezanilla M."/>
            <person name="Blankenship R."/>
            <person name="Cho S.H."/>
            <person name="Dutcher S."/>
            <person name="Estelle M."/>
            <person name="Fawcett J.A."/>
            <person name="Gundlach H."/>
            <person name="Hanada K."/>
            <person name="Heyl A."/>
            <person name="Hicks K.A."/>
            <person name="Hugh J."/>
            <person name="Lohr M."/>
            <person name="Mayer K."/>
            <person name="Melkozernov A."/>
            <person name="Murata T."/>
            <person name="Nelson D."/>
            <person name="Pils B."/>
            <person name="Prigge M."/>
            <person name="Reiss B."/>
            <person name="Renner T."/>
            <person name="Rombauts S."/>
            <person name="Rushton P."/>
            <person name="Sanderfoot A."/>
            <person name="Schween G."/>
            <person name="Shiu S.-H."/>
            <person name="Stueber K."/>
            <person name="Theodoulou F.L."/>
            <person name="Tu H."/>
            <person name="Van de Peer Y."/>
            <person name="Verrier P.J."/>
            <person name="Waters E."/>
            <person name="Wood A."/>
            <person name="Yang L."/>
            <person name="Cove D."/>
            <person name="Cuming A."/>
            <person name="Hasebe M."/>
            <person name="Lucas S."/>
            <person name="Mishler D.B."/>
            <person name="Reski R."/>
            <person name="Grigoriev I."/>
            <person name="Quatrano R.S."/>
            <person name="Boore J.L."/>
        </authorList>
    </citation>
    <scope>NUCLEOTIDE SEQUENCE [LARGE SCALE GENOMIC DNA]</scope>
    <source>
        <strain evidence="2 3">cv. Gransden 2004</strain>
    </source>
</reference>
<dbReference type="EnsemblPlants" id="Pp3c9_16320V3.1">
    <property type="protein sequence ID" value="PAC:32911992.CDS.1"/>
    <property type="gene ID" value="Pp3c9_16320"/>
</dbReference>
<evidence type="ECO:0000313" key="1">
    <source>
        <dbReference type="EMBL" id="PNR48295.1"/>
    </source>
</evidence>
<accession>A0A2K1K3D7</accession>
<dbReference type="AlphaFoldDB" id="A0A2K1K3D7"/>
<dbReference type="Proteomes" id="UP000006727">
    <property type="component" value="Chromosome 9"/>
</dbReference>
<evidence type="ECO:0000313" key="3">
    <source>
        <dbReference type="Proteomes" id="UP000006727"/>
    </source>
</evidence>
<dbReference type="Gramene" id="Pp3c9_16320V3.1">
    <property type="protein sequence ID" value="PAC:32911992.CDS.1"/>
    <property type="gene ID" value="Pp3c9_16320"/>
</dbReference>
<dbReference type="EMBL" id="ABEU02000009">
    <property type="protein sequence ID" value="PNR48295.1"/>
    <property type="molecule type" value="Genomic_DNA"/>
</dbReference>
<keyword evidence="3" id="KW-1185">Reference proteome</keyword>
<reference evidence="1 3" key="2">
    <citation type="journal article" date="2018" name="Plant J.">
        <title>The Physcomitrella patens chromosome-scale assembly reveals moss genome structure and evolution.</title>
        <authorList>
            <person name="Lang D."/>
            <person name="Ullrich K.K."/>
            <person name="Murat F."/>
            <person name="Fuchs J."/>
            <person name="Jenkins J."/>
            <person name="Haas F.B."/>
            <person name="Piednoel M."/>
            <person name="Gundlach H."/>
            <person name="Van Bel M."/>
            <person name="Meyberg R."/>
            <person name="Vives C."/>
            <person name="Morata J."/>
            <person name="Symeonidi A."/>
            <person name="Hiss M."/>
            <person name="Muchero W."/>
            <person name="Kamisugi Y."/>
            <person name="Saleh O."/>
            <person name="Blanc G."/>
            <person name="Decker E.L."/>
            <person name="van Gessel N."/>
            <person name="Grimwood J."/>
            <person name="Hayes R.D."/>
            <person name="Graham S.W."/>
            <person name="Gunter L.E."/>
            <person name="McDaniel S.F."/>
            <person name="Hoernstein S.N.W."/>
            <person name="Larsson A."/>
            <person name="Li F.W."/>
            <person name="Perroud P.F."/>
            <person name="Phillips J."/>
            <person name="Ranjan P."/>
            <person name="Rokshar D.S."/>
            <person name="Rothfels C.J."/>
            <person name="Schneider L."/>
            <person name="Shu S."/>
            <person name="Stevenson D.W."/>
            <person name="Thummler F."/>
            <person name="Tillich M."/>
            <person name="Villarreal Aguilar J.C."/>
            <person name="Widiez T."/>
            <person name="Wong G.K."/>
            <person name="Wymore A."/>
            <person name="Zhang Y."/>
            <person name="Zimmer A.D."/>
            <person name="Quatrano R.S."/>
            <person name="Mayer K.F.X."/>
            <person name="Goodstein D."/>
            <person name="Casacuberta J.M."/>
            <person name="Vandepoele K."/>
            <person name="Reski R."/>
            <person name="Cuming A.C."/>
            <person name="Tuskan G.A."/>
            <person name="Maumus F."/>
            <person name="Salse J."/>
            <person name="Schmutz J."/>
            <person name="Rensing S.A."/>
        </authorList>
    </citation>
    <scope>NUCLEOTIDE SEQUENCE [LARGE SCALE GENOMIC DNA]</scope>
    <source>
        <strain evidence="2 3">cv. Gransden 2004</strain>
    </source>
</reference>
<sequence>MAIRRGCKKLRKVTLSDLYYVGDHSLVAIAGGSFQLEVLEINYYHTIGSVRLQAVHHSCL</sequence>
<dbReference type="PaxDb" id="3218-PP1S78_120V6.1"/>
<organism evidence="1">
    <name type="scientific">Physcomitrium patens</name>
    <name type="common">Spreading-leaved earth moss</name>
    <name type="synonym">Physcomitrella patens</name>
    <dbReference type="NCBI Taxonomy" id="3218"/>
    <lineage>
        <taxon>Eukaryota</taxon>
        <taxon>Viridiplantae</taxon>
        <taxon>Streptophyta</taxon>
        <taxon>Embryophyta</taxon>
        <taxon>Bryophyta</taxon>
        <taxon>Bryophytina</taxon>
        <taxon>Bryopsida</taxon>
        <taxon>Funariidae</taxon>
        <taxon>Funariales</taxon>
        <taxon>Funariaceae</taxon>
        <taxon>Physcomitrium</taxon>
    </lineage>
</organism>
<dbReference type="InterPro" id="IPR032675">
    <property type="entry name" value="LRR_dom_sf"/>
</dbReference>
<dbReference type="Gene3D" id="3.80.10.10">
    <property type="entry name" value="Ribonuclease Inhibitor"/>
    <property type="match status" value="1"/>
</dbReference>
<gene>
    <name evidence="1" type="ORF">PHYPA_012770</name>
</gene>
<dbReference type="InParanoid" id="A0A2K1K3D7"/>
<evidence type="ECO:0000313" key="2">
    <source>
        <dbReference type="EnsemblPlants" id="PAC:32911992.CDS.1"/>
    </source>
</evidence>
<protein>
    <submittedName>
        <fullName evidence="1 2">Uncharacterized protein</fullName>
    </submittedName>
</protein>
<reference evidence="2" key="3">
    <citation type="submission" date="2020-12" db="UniProtKB">
        <authorList>
            <consortium name="EnsemblPlants"/>
        </authorList>
    </citation>
    <scope>IDENTIFICATION</scope>
</reference>
<proteinExistence type="predicted"/>